<proteinExistence type="inferred from homology"/>
<gene>
    <name evidence="17" type="primary">cobU</name>
    <name evidence="17" type="ORF">FKG95_20180</name>
</gene>
<feature type="binding site" evidence="16">
    <location>
        <begin position="42"/>
        <end position="44"/>
    </location>
    <ligand>
        <name>GTP</name>
        <dbReference type="ChEBI" id="CHEBI:37565"/>
    </ligand>
</feature>
<feature type="binding site" evidence="16">
    <location>
        <position position="95"/>
    </location>
    <ligand>
        <name>GTP</name>
        <dbReference type="ChEBI" id="CHEBI:37565"/>
    </ligand>
</feature>
<dbReference type="EC" id="2.7.1.156" evidence="14"/>
<comment type="pathway">
    <text evidence="6 14">Cofactor biosynthesis; adenosylcobalamin biosynthesis; adenosylcobalamin from cob(II)yrinate a,c-diamide: step 5/7.</text>
</comment>
<keyword evidence="10 14" id="KW-0547">Nucleotide-binding</keyword>
<keyword evidence="17" id="KW-0548">Nucleotidyltransferase</keyword>
<evidence type="ECO:0000256" key="14">
    <source>
        <dbReference type="PIRNR" id="PIRNR006135"/>
    </source>
</evidence>
<evidence type="ECO:0000256" key="15">
    <source>
        <dbReference type="PIRSR" id="PIRSR006135-1"/>
    </source>
</evidence>
<feature type="binding site" evidence="16">
    <location>
        <begin position="62"/>
        <end position="65"/>
    </location>
    <ligand>
        <name>GTP</name>
        <dbReference type="ChEBI" id="CHEBI:37565"/>
    </ligand>
</feature>
<dbReference type="EMBL" id="VHSH01000007">
    <property type="protein sequence ID" value="TQV77869.1"/>
    <property type="molecule type" value="Genomic_DNA"/>
</dbReference>
<dbReference type="PIRSF" id="PIRSF006135">
    <property type="entry name" value="CobU"/>
    <property type="match status" value="1"/>
</dbReference>
<dbReference type="CDD" id="cd00544">
    <property type="entry name" value="CobU"/>
    <property type="match status" value="1"/>
</dbReference>
<keyword evidence="13 14" id="KW-0342">GTP-binding</keyword>
<dbReference type="GO" id="GO:0005524">
    <property type="term" value="F:ATP binding"/>
    <property type="evidence" value="ECO:0007669"/>
    <property type="project" value="UniProtKB-UniRule"/>
</dbReference>
<dbReference type="GO" id="GO:0009236">
    <property type="term" value="P:cobalamin biosynthetic process"/>
    <property type="evidence" value="ECO:0007669"/>
    <property type="project" value="UniProtKB-UniRule"/>
</dbReference>
<dbReference type="AlphaFoldDB" id="A0A545TKW8"/>
<comment type="caution">
    <text evidence="17">The sequence shown here is derived from an EMBL/GenBank/DDBJ whole genome shotgun (WGS) entry which is preliminary data.</text>
</comment>
<comment type="similarity">
    <text evidence="7 14">Belongs to the CobU/CobP family.</text>
</comment>
<evidence type="ECO:0000256" key="2">
    <source>
        <dbReference type="ARBA" id="ARBA00000711"/>
    </source>
</evidence>
<comment type="pathway">
    <text evidence="5 14">Cofactor biosynthesis; adenosylcobalamin biosynthesis; adenosylcobalamin from cob(II)yrinate a,c-diamide: step 6/7.</text>
</comment>
<keyword evidence="9 14" id="KW-0808">Transferase</keyword>
<evidence type="ECO:0000256" key="11">
    <source>
        <dbReference type="ARBA" id="ARBA00022777"/>
    </source>
</evidence>
<dbReference type="Pfam" id="PF02283">
    <property type="entry name" value="CobU"/>
    <property type="match status" value="1"/>
</dbReference>
<feature type="binding site" evidence="16">
    <location>
        <position position="73"/>
    </location>
    <ligand>
        <name>GTP</name>
        <dbReference type="ChEBI" id="CHEBI:37565"/>
    </ligand>
</feature>
<evidence type="ECO:0000256" key="7">
    <source>
        <dbReference type="ARBA" id="ARBA00007490"/>
    </source>
</evidence>
<dbReference type="GO" id="GO:0008820">
    <property type="term" value="F:cobinamide phosphate guanylyltransferase activity"/>
    <property type="evidence" value="ECO:0007669"/>
    <property type="project" value="UniProtKB-UniRule"/>
</dbReference>
<dbReference type="EC" id="2.7.7.62" evidence="14"/>
<dbReference type="GO" id="GO:0005525">
    <property type="term" value="F:GTP binding"/>
    <property type="evidence" value="ECO:0007669"/>
    <property type="project" value="UniProtKB-UniRule"/>
</dbReference>
<reference evidence="17 18" key="1">
    <citation type="submission" date="2019-06" db="EMBL/GenBank/DDBJ databases">
        <title>Whole genome sequence for Rhodospirillaceae sp. R148.</title>
        <authorList>
            <person name="Wang G."/>
        </authorList>
    </citation>
    <scope>NUCLEOTIDE SEQUENCE [LARGE SCALE GENOMIC DNA]</scope>
    <source>
        <strain evidence="17 18">R148</strain>
    </source>
</reference>
<evidence type="ECO:0000256" key="9">
    <source>
        <dbReference type="ARBA" id="ARBA00022679"/>
    </source>
</evidence>
<protein>
    <recommendedName>
        <fullName evidence="14">Bifunctional adenosylcobalamin biosynthesis protein</fullName>
        <ecNumber evidence="14">2.7.1.156</ecNumber>
        <ecNumber evidence="14">2.7.7.62</ecNumber>
    </recommendedName>
</protein>
<dbReference type="RefSeq" id="WP_142898212.1">
    <property type="nucleotide sequence ID" value="NZ_ML660058.1"/>
</dbReference>
<comment type="catalytic activity">
    <reaction evidence="2 14">
        <text>adenosylcob(III)inamide phosphate + GTP + H(+) = adenosylcob(III)inamide-GDP + diphosphate</text>
        <dbReference type="Rhea" id="RHEA:22712"/>
        <dbReference type="ChEBI" id="CHEBI:15378"/>
        <dbReference type="ChEBI" id="CHEBI:33019"/>
        <dbReference type="ChEBI" id="CHEBI:37565"/>
        <dbReference type="ChEBI" id="CHEBI:58502"/>
        <dbReference type="ChEBI" id="CHEBI:60487"/>
        <dbReference type="EC" id="2.7.7.62"/>
    </reaction>
</comment>
<name>A0A545TKW8_9PROT</name>
<evidence type="ECO:0000256" key="3">
    <source>
        <dbReference type="ARBA" id="ARBA00001522"/>
    </source>
</evidence>
<evidence type="ECO:0000313" key="17">
    <source>
        <dbReference type="EMBL" id="TQV77869.1"/>
    </source>
</evidence>
<feature type="active site" description="GMP-histidine intermediate" evidence="15">
    <location>
        <position position="61"/>
    </location>
</feature>
<feature type="binding site" evidence="16">
    <location>
        <begin position="17"/>
        <end position="24"/>
    </location>
    <ligand>
        <name>GTP</name>
        <dbReference type="ChEBI" id="CHEBI:37565"/>
    </ligand>
</feature>
<keyword evidence="11 14" id="KW-0418">Kinase</keyword>
<comment type="function">
    <text evidence="4 14">Catalyzes ATP-dependent phosphorylation of adenosylcobinamide and addition of GMP to adenosylcobinamide phosphate.</text>
</comment>
<dbReference type="NCBIfam" id="NF004469">
    <property type="entry name" value="PRK05800.1"/>
    <property type="match status" value="1"/>
</dbReference>
<evidence type="ECO:0000256" key="5">
    <source>
        <dbReference type="ARBA" id="ARBA00004692"/>
    </source>
</evidence>
<evidence type="ECO:0000256" key="12">
    <source>
        <dbReference type="ARBA" id="ARBA00022840"/>
    </source>
</evidence>
<accession>A0A545TKW8</accession>
<keyword evidence="12 14" id="KW-0067">ATP-binding</keyword>
<evidence type="ECO:0000256" key="13">
    <source>
        <dbReference type="ARBA" id="ARBA00023134"/>
    </source>
</evidence>
<dbReference type="UniPathway" id="UPA00148">
    <property type="reaction ID" value="UER00236"/>
</dbReference>
<dbReference type="PANTHER" id="PTHR34848:SF1">
    <property type="entry name" value="BIFUNCTIONAL ADENOSYLCOBALAMIN BIOSYNTHESIS PROTEIN COBU"/>
    <property type="match status" value="1"/>
</dbReference>
<organism evidence="17 18">
    <name type="scientific">Denitrobaculum tricleocarpae</name>
    <dbReference type="NCBI Taxonomy" id="2591009"/>
    <lineage>
        <taxon>Bacteria</taxon>
        <taxon>Pseudomonadati</taxon>
        <taxon>Pseudomonadota</taxon>
        <taxon>Alphaproteobacteria</taxon>
        <taxon>Rhodospirillales</taxon>
        <taxon>Rhodospirillaceae</taxon>
        <taxon>Denitrobaculum</taxon>
    </lineage>
</organism>
<evidence type="ECO:0000256" key="8">
    <source>
        <dbReference type="ARBA" id="ARBA00022573"/>
    </source>
</evidence>
<dbReference type="SUPFAM" id="SSF52540">
    <property type="entry name" value="P-loop containing nucleoside triphosphate hydrolases"/>
    <property type="match status" value="1"/>
</dbReference>
<dbReference type="Gene3D" id="3.40.50.300">
    <property type="entry name" value="P-loop containing nucleotide triphosphate hydrolases"/>
    <property type="match status" value="1"/>
</dbReference>
<dbReference type="Proteomes" id="UP000315252">
    <property type="component" value="Unassembled WGS sequence"/>
</dbReference>
<evidence type="ECO:0000256" key="10">
    <source>
        <dbReference type="ARBA" id="ARBA00022741"/>
    </source>
</evidence>
<evidence type="ECO:0000256" key="1">
    <source>
        <dbReference type="ARBA" id="ARBA00000312"/>
    </source>
</evidence>
<evidence type="ECO:0000256" key="6">
    <source>
        <dbReference type="ARBA" id="ARBA00005159"/>
    </source>
</evidence>
<evidence type="ECO:0000313" key="18">
    <source>
        <dbReference type="Proteomes" id="UP000315252"/>
    </source>
</evidence>
<dbReference type="PANTHER" id="PTHR34848">
    <property type="match status" value="1"/>
</dbReference>
<keyword evidence="18" id="KW-1185">Reference proteome</keyword>
<keyword evidence="8 14" id="KW-0169">Cobalamin biosynthesis</keyword>
<dbReference type="InterPro" id="IPR027417">
    <property type="entry name" value="P-loop_NTPase"/>
</dbReference>
<dbReference type="OrthoDB" id="9788370at2"/>
<sequence>MSTSPLTPLPALSLILGGARSGKSRHAEQLVESAGGDCLYIATAVGQAERDAEMAARIADHKARRGERWQTIEEPLDLAGVLIREARAERPILVDCLTLWLSNLMAGERDIEAEIDTLVSALYEAGTGPKLAGPVVFVSNEVGHGIVPMHPLARDFRDHAGRLHQAVAAVADSVVFMVAGIPMTVKAP</sequence>
<dbReference type="InterPro" id="IPR003203">
    <property type="entry name" value="CobU/CobP"/>
</dbReference>
<evidence type="ECO:0000256" key="4">
    <source>
        <dbReference type="ARBA" id="ARBA00003889"/>
    </source>
</evidence>
<comment type="catalytic activity">
    <reaction evidence="1 14">
        <text>adenosylcob(III)inamide + ATP = adenosylcob(III)inamide phosphate + ADP + H(+)</text>
        <dbReference type="Rhea" id="RHEA:15769"/>
        <dbReference type="ChEBI" id="CHEBI:2480"/>
        <dbReference type="ChEBI" id="CHEBI:15378"/>
        <dbReference type="ChEBI" id="CHEBI:30616"/>
        <dbReference type="ChEBI" id="CHEBI:58502"/>
        <dbReference type="ChEBI" id="CHEBI:456216"/>
        <dbReference type="EC" id="2.7.1.156"/>
    </reaction>
</comment>
<comment type="catalytic activity">
    <reaction evidence="3">
        <text>adenosylcob(III)inamide + GTP = adenosylcob(III)inamide phosphate + GDP + H(+)</text>
        <dbReference type="Rhea" id="RHEA:15765"/>
        <dbReference type="ChEBI" id="CHEBI:2480"/>
        <dbReference type="ChEBI" id="CHEBI:15378"/>
        <dbReference type="ChEBI" id="CHEBI:37565"/>
        <dbReference type="ChEBI" id="CHEBI:58189"/>
        <dbReference type="ChEBI" id="CHEBI:58502"/>
        <dbReference type="EC" id="2.7.1.156"/>
    </reaction>
</comment>
<evidence type="ECO:0000256" key="16">
    <source>
        <dbReference type="PIRSR" id="PIRSR006135-2"/>
    </source>
</evidence>
<dbReference type="GO" id="GO:0043752">
    <property type="term" value="F:adenosylcobinamide kinase activity"/>
    <property type="evidence" value="ECO:0007669"/>
    <property type="project" value="UniProtKB-EC"/>
</dbReference>